<dbReference type="Proteomes" id="UP000618931">
    <property type="component" value="Unassembled WGS sequence"/>
</dbReference>
<dbReference type="InterPro" id="IPR014491">
    <property type="entry name" value="Curli_production_prot_CsgC"/>
</dbReference>
<evidence type="ECO:0000313" key="9">
    <source>
        <dbReference type="Proteomes" id="UP000618931"/>
    </source>
</evidence>
<evidence type="ECO:0000256" key="6">
    <source>
        <dbReference type="ARBA" id="ARBA00023186"/>
    </source>
</evidence>
<evidence type="ECO:0000256" key="7">
    <source>
        <dbReference type="SAM" id="MobiDB-lite"/>
    </source>
</evidence>
<proteinExistence type="inferred from homology"/>
<reference evidence="8 9" key="1">
    <citation type="submission" date="2020-11" db="EMBL/GenBank/DDBJ databases">
        <authorList>
            <person name="Kim M.K."/>
        </authorList>
    </citation>
    <scope>NUCLEOTIDE SEQUENCE [LARGE SCALE GENOMIC DNA]</scope>
    <source>
        <strain evidence="8 9">BT662</strain>
    </source>
</reference>
<comment type="similarity">
    <text evidence="2">Belongs to the CsgC/AgfC family.</text>
</comment>
<accession>A0ABS0I8M6</accession>
<dbReference type="RefSeq" id="WP_196294706.1">
    <property type="nucleotide sequence ID" value="NZ_JADQDM010000013.1"/>
</dbReference>
<comment type="subcellular location">
    <subcellularLocation>
        <location evidence="1">Periplasm</location>
    </subcellularLocation>
</comment>
<keyword evidence="4" id="KW-0732">Signal</keyword>
<evidence type="ECO:0000256" key="5">
    <source>
        <dbReference type="ARBA" id="ARBA00022764"/>
    </source>
</evidence>
<dbReference type="Gene3D" id="2.60.40.2420">
    <property type="match status" value="1"/>
</dbReference>
<evidence type="ECO:0000256" key="2">
    <source>
        <dbReference type="ARBA" id="ARBA00006329"/>
    </source>
</evidence>
<keyword evidence="9" id="KW-1185">Reference proteome</keyword>
<feature type="compositionally biased region" description="Polar residues" evidence="7">
    <location>
        <begin position="62"/>
        <end position="87"/>
    </location>
</feature>
<dbReference type="InterPro" id="IPR047726">
    <property type="entry name" value="CsgH_dom"/>
</dbReference>
<comment type="caution">
    <text evidence="8">The sequence shown here is derived from an EMBL/GenBank/DDBJ whole genome shotgun (WGS) entry which is preliminary data.</text>
</comment>
<feature type="region of interest" description="Disordered" evidence="7">
    <location>
        <begin position="60"/>
        <end position="87"/>
    </location>
</feature>
<dbReference type="NCBIfam" id="NF041112">
    <property type="entry name" value="chap_CsgH_alph"/>
    <property type="match status" value="1"/>
</dbReference>
<dbReference type="EMBL" id="JADQDM010000013">
    <property type="protein sequence ID" value="MBF9223267.1"/>
    <property type="molecule type" value="Genomic_DNA"/>
</dbReference>
<organism evidence="8 9">
    <name type="scientific">Hymenobacter ruricola</name>
    <dbReference type="NCBI Taxonomy" id="2791023"/>
    <lineage>
        <taxon>Bacteria</taxon>
        <taxon>Pseudomonadati</taxon>
        <taxon>Bacteroidota</taxon>
        <taxon>Cytophagia</taxon>
        <taxon>Cytophagales</taxon>
        <taxon>Hymenobacteraceae</taxon>
        <taxon>Hymenobacter</taxon>
    </lineage>
</organism>
<evidence type="ECO:0000256" key="4">
    <source>
        <dbReference type="ARBA" id="ARBA00022729"/>
    </source>
</evidence>
<keyword evidence="6" id="KW-0143">Chaperone</keyword>
<dbReference type="Pfam" id="PF10610">
    <property type="entry name" value="Tafi-CsgC"/>
    <property type="match status" value="1"/>
</dbReference>
<dbReference type="InterPro" id="IPR053722">
    <property type="entry name" value="Curli_assembly_CsgC/AgfC"/>
</dbReference>
<evidence type="ECO:0000256" key="3">
    <source>
        <dbReference type="ARBA" id="ARBA00017442"/>
    </source>
</evidence>
<evidence type="ECO:0000256" key="1">
    <source>
        <dbReference type="ARBA" id="ARBA00004418"/>
    </source>
</evidence>
<protein>
    <recommendedName>
        <fullName evidence="3">Curli assembly protein CsgC</fullName>
    </recommendedName>
</protein>
<sequence length="120" mass="13371">MIFLFLMLSAWQHAGPGAPCHARLELQQQGSMLTVTGHCRNFQPATAHYRYELAMLRESAGGRSQNTQRGEVAVDSQQEVSLSRTQVNAGPQDTYRIHLRVLDMEGHILAQDSAIQNPAR</sequence>
<gene>
    <name evidence="8" type="ORF">I2H31_19335</name>
</gene>
<name>A0ABS0I8M6_9BACT</name>
<keyword evidence="5" id="KW-0574">Periplasm</keyword>
<evidence type="ECO:0000313" key="8">
    <source>
        <dbReference type="EMBL" id="MBF9223267.1"/>
    </source>
</evidence>